<name>A0A7J7K410_BUGNE</name>
<dbReference type="EMBL" id="VXIV02001487">
    <property type="protein sequence ID" value="KAF6032711.1"/>
    <property type="molecule type" value="Genomic_DNA"/>
</dbReference>
<comment type="caution">
    <text evidence="2">The sequence shown here is derived from an EMBL/GenBank/DDBJ whole genome shotgun (WGS) entry which is preliminary data.</text>
</comment>
<dbReference type="OrthoDB" id="447510at2759"/>
<feature type="signal peptide" evidence="1">
    <location>
        <begin position="1"/>
        <end position="18"/>
    </location>
</feature>
<keyword evidence="3" id="KW-1185">Reference proteome</keyword>
<protein>
    <submittedName>
        <fullName evidence="2">Uncharacterized protein</fullName>
    </submittedName>
</protein>
<dbReference type="AlphaFoldDB" id="A0A7J7K410"/>
<organism evidence="2 3">
    <name type="scientific">Bugula neritina</name>
    <name type="common">Brown bryozoan</name>
    <name type="synonym">Sertularia neritina</name>
    <dbReference type="NCBI Taxonomy" id="10212"/>
    <lineage>
        <taxon>Eukaryota</taxon>
        <taxon>Metazoa</taxon>
        <taxon>Spiralia</taxon>
        <taxon>Lophotrochozoa</taxon>
        <taxon>Bryozoa</taxon>
        <taxon>Gymnolaemata</taxon>
        <taxon>Cheilostomatida</taxon>
        <taxon>Flustrina</taxon>
        <taxon>Buguloidea</taxon>
        <taxon>Bugulidae</taxon>
        <taxon>Bugula</taxon>
    </lineage>
</organism>
<keyword evidence="1" id="KW-0732">Signal</keyword>
<gene>
    <name evidence="2" type="ORF">EB796_008982</name>
</gene>
<reference evidence="2" key="1">
    <citation type="submission" date="2020-06" db="EMBL/GenBank/DDBJ databases">
        <title>Draft genome of Bugula neritina, a colonial animal packing powerful symbionts and potential medicines.</title>
        <authorList>
            <person name="Rayko M."/>
        </authorList>
    </citation>
    <scope>NUCLEOTIDE SEQUENCE [LARGE SCALE GENOMIC DNA]</scope>
    <source>
        <strain evidence="2">Kwan_BN1</strain>
    </source>
</reference>
<proteinExistence type="predicted"/>
<accession>A0A7J7K410</accession>
<evidence type="ECO:0000256" key="1">
    <source>
        <dbReference type="SAM" id="SignalP"/>
    </source>
</evidence>
<feature type="chain" id="PRO_5029478982" evidence="1">
    <location>
        <begin position="19"/>
        <end position="66"/>
    </location>
</feature>
<evidence type="ECO:0000313" key="3">
    <source>
        <dbReference type="Proteomes" id="UP000593567"/>
    </source>
</evidence>
<dbReference type="Proteomes" id="UP000593567">
    <property type="component" value="Unassembled WGS sequence"/>
</dbReference>
<evidence type="ECO:0000313" key="2">
    <source>
        <dbReference type="EMBL" id="KAF6032711.1"/>
    </source>
</evidence>
<sequence length="66" mass="7613">MMSSHFLLVSQALRSTYATSLTDWLSYTHQRVYIYTECQSNSGKGTAVGFIKKLFLYNHQGSQREM</sequence>